<keyword evidence="2" id="KW-1185">Reference proteome</keyword>
<accession>A0ABQ0HIN3</accession>
<protein>
    <submittedName>
        <fullName evidence="1">Uncharacterized protein</fullName>
    </submittedName>
</protein>
<evidence type="ECO:0000313" key="1">
    <source>
        <dbReference type="EMBL" id="GAB45732.1"/>
    </source>
</evidence>
<dbReference type="Proteomes" id="UP000004881">
    <property type="component" value="Unassembled WGS sequence"/>
</dbReference>
<name>A0ABQ0HIN3_9ACTN</name>
<comment type="caution">
    <text evidence="1">The sequence shown here is derived from an EMBL/GenBank/DDBJ whole genome shotgun (WGS) entry which is preliminary data.</text>
</comment>
<evidence type="ECO:0000313" key="2">
    <source>
        <dbReference type="Proteomes" id="UP000004881"/>
    </source>
</evidence>
<dbReference type="EMBL" id="BAFD01000095">
    <property type="protein sequence ID" value="GAB45732.1"/>
    <property type="molecule type" value="Genomic_DNA"/>
</dbReference>
<reference evidence="1 2" key="1">
    <citation type="submission" date="2012-02" db="EMBL/GenBank/DDBJ databases">
        <title>Whole genome shotgun sequence of Gordonia terrae NBRC 100016.</title>
        <authorList>
            <person name="Takarada H."/>
            <person name="Hosoyama A."/>
            <person name="Tsuchikane K."/>
            <person name="Katsumata H."/>
            <person name="Yamazaki S."/>
            <person name="Fujita N."/>
        </authorList>
    </citation>
    <scope>NUCLEOTIDE SEQUENCE [LARGE SCALE GENOMIC DNA]</scope>
    <source>
        <strain evidence="1 2">NBRC 100016</strain>
    </source>
</reference>
<gene>
    <name evidence="1" type="ORF">GOTRE_129_00230</name>
</gene>
<sequence>MTRGCKHECRYYHSTWLPVPLREGCGEWLGDSMAPKPVEVTPSSLTDASRHLATYGMSLRTMESPTFGAVKMSMTGFEVASVVDSVNASVKQALTTIAGRHEQFGDALDSAASVLVNVDDVAARLLQSLGNLNQRPE</sequence>
<organism evidence="1 2">
    <name type="scientific">Gordonia terrae NBRC 100016</name>
    <dbReference type="NCBI Taxonomy" id="1089454"/>
    <lineage>
        <taxon>Bacteria</taxon>
        <taxon>Bacillati</taxon>
        <taxon>Actinomycetota</taxon>
        <taxon>Actinomycetes</taxon>
        <taxon>Mycobacteriales</taxon>
        <taxon>Gordoniaceae</taxon>
        <taxon>Gordonia</taxon>
    </lineage>
</organism>
<proteinExistence type="predicted"/>